<feature type="binding site" evidence="4">
    <location>
        <begin position="704"/>
        <end position="708"/>
    </location>
    <ligand>
        <name>AMP</name>
        <dbReference type="ChEBI" id="CHEBI:456215"/>
    </ligand>
</feature>
<keyword evidence="11" id="KW-1185">Reference proteome</keyword>
<evidence type="ECO:0000313" key="10">
    <source>
        <dbReference type="EMBL" id="TPX78133.1"/>
    </source>
</evidence>
<dbReference type="InterPro" id="IPR002073">
    <property type="entry name" value="PDEase_catalytic_dom"/>
</dbReference>
<feature type="binding site" evidence="4">
    <location>
        <position position="745"/>
    </location>
    <ligand>
        <name>AMP</name>
        <dbReference type="ChEBI" id="CHEBI:456215"/>
    </ligand>
</feature>
<evidence type="ECO:0000256" key="5">
    <source>
        <dbReference type="PIRSR" id="PIRSR623088-3"/>
    </source>
</evidence>
<feature type="binding site" evidence="5">
    <location>
        <position position="745"/>
    </location>
    <ligand>
        <name>Zn(2+)</name>
        <dbReference type="ChEBI" id="CHEBI:29105"/>
        <label>2</label>
    </ligand>
</feature>
<dbReference type="InterPro" id="IPR023088">
    <property type="entry name" value="PDEase"/>
</dbReference>
<reference evidence="10 11" key="1">
    <citation type="journal article" date="2019" name="Sci. Rep.">
        <title>Comparative genomics of chytrid fungi reveal insights into the obligate biotrophic and pathogenic lifestyle of Synchytrium endobioticum.</title>
        <authorList>
            <person name="van de Vossenberg B.T.L.H."/>
            <person name="Warris S."/>
            <person name="Nguyen H.D.T."/>
            <person name="van Gent-Pelzer M.P.E."/>
            <person name="Joly D.L."/>
            <person name="van de Geest H.C."/>
            <person name="Bonants P.J.M."/>
            <person name="Smith D.S."/>
            <person name="Levesque C.A."/>
            <person name="van der Lee T.A.J."/>
        </authorList>
    </citation>
    <scope>NUCLEOTIDE SEQUENCE [LARGE SCALE GENOMIC DNA]</scope>
    <source>
        <strain evidence="10 11">CBS 675.73</strain>
    </source>
</reference>
<feature type="transmembrane region" description="Helical" evidence="8">
    <location>
        <begin position="188"/>
        <end position="209"/>
    </location>
</feature>
<feature type="transmembrane region" description="Helical" evidence="8">
    <location>
        <begin position="334"/>
        <end position="352"/>
    </location>
</feature>
<gene>
    <name evidence="10" type="ORF">CcCBS67573_g00638</name>
</gene>
<protein>
    <recommendedName>
        <fullName evidence="6">Phosphodiesterase</fullName>
        <ecNumber evidence="6">3.1.4.-</ecNumber>
    </recommendedName>
</protein>
<keyword evidence="1 5" id="KW-0479">Metal-binding</keyword>
<dbReference type="InterPro" id="IPR003607">
    <property type="entry name" value="HD/PDEase_dom"/>
</dbReference>
<dbReference type="Pfam" id="PF00233">
    <property type="entry name" value="PDEase_I"/>
    <property type="match status" value="1"/>
</dbReference>
<keyword evidence="8" id="KW-0472">Membrane</keyword>
<feature type="compositionally biased region" description="Basic and acidic residues" evidence="7">
    <location>
        <begin position="13"/>
        <end position="27"/>
    </location>
</feature>
<evidence type="ECO:0000256" key="1">
    <source>
        <dbReference type="ARBA" id="ARBA00022723"/>
    </source>
</evidence>
<feature type="compositionally biased region" description="Polar residues" evidence="7">
    <location>
        <begin position="598"/>
        <end position="613"/>
    </location>
</feature>
<feature type="binding site" evidence="5">
    <location>
        <position position="744"/>
    </location>
    <ligand>
        <name>Zn(2+)</name>
        <dbReference type="ChEBI" id="CHEBI:29105"/>
        <label>1</label>
    </ligand>
</feature>
<feature type="binding site" evidence="4">
    <location>
        <position position="856"/>
    </location>
    <ligand>
        <name>AMP</name>
        <dbReference type="ChEBI" id="CHEBI:456215"/>
    </ligand>
</feature>
<feature type="binding site" evidence="4">
    <location>
        <position position="907"/>
    </location>
    <ligand>
        <name>AMP</name>
        <dbReference type="ChEBI" id="CHEBI:456215"/>
    </ligand>
</feature>
<feature type="compositionally biased region" description="Polar residues" evidence="7">
    <location>
        <begin position="59"/>
        <end position="72"/>
    </location>
</feature>
<dbReference type="EC" id="3.1.4.-" evidence="6"/>
<dbReference type="CDD" id="cd00077">
    <property type="entry name" value="HDc"/>
    <property type="match status" value="1"/>
</dbReference>
<feature type="region of interest" description="Disordered" evidence="7">
    <location>
        <begin position="560"/>
        <end position="586"/>
    </location>
</feature>
<dbReference type="Proteomes" id="UP000320333">
    <property type="component" value="Unassembled WGS sequence"/>
</dbReference>
<comment type="caution">
    <text evidence="10">The sequence shown here is derived from an EMBL/GenBank/DDBJ whole genome shotgun (WGS) entry which is preliminary data.</text>
</comment>
<dbReference type="OrthoDB" id="546632at2759"/>
<dbReference type="GO" id="GO:0046872">
    <property type="term" value="F:metal ion binding"/>
    <property type="evidence" value="ECO:0007669"/>
    <property type="project" value="UniProtKB-KW"/>
</dbReference>
<keyword evidence="8" id="KW-1133">Transmembrane helix</keyword>
<evidence type="ECO:0000256" key="7">
    <source>
        <dbReference type="SAM" id="MobiDB-lite"/>
    </source>
</evidence>
<feature type="compositionally biased region" description="Basic and acidic residues" evidence="7">
    <location>
        <begin position="527"/>
        <end position="540"/>
    </location>
</feature>
<comment type="cofactor">
    <cofactor evidence="6">
        <name>a divalent metal cation</name>
        <dbReference type="ChEBI" id="CHEBI:60240"/>
    </cofactor>
    <text evidence="6">Binds 2 divalent metal cations per subunit. Site 1 may preferentially bind zinc ions, while site 2 has a preference for magnesium and/or manganese ions.</text>
</comment>
<feature type="transmembrane region" description="Helical" evidence="8">
    <location>
        <begin position="283"/>
        <end position="302"/>
    </location>
</feature>
<dbReference type="GO" id="GO:0007165">
    <property type="term" value="P:signal transduction"/>
    <property type="evidence" value="ECO:0007669"/>
    <property type="project" value="InterPro"/>
</dbReference>
<keyword evidence="8" id="KW-0812">Transmembrane</keyword>
<dbReference type="AlphaFoldDB" id="A0A507FPE4"/>
<dbReference type="InterPro" id="IPR036971">
    <property type="entry name" value="PDEase_catalytic_dom_sf"/>
</dbReference>
<dbReference type="STRING" id="246404.A0A507FPE4"/>
<evidence type="ECO:0000313" key="11">
    <source>
        <dbReference type="Proteomes" id="UP000320333"/>
    </source>
</evidence>
<evidence type="ECO:0000256" key="3">
    <source>
        <dbReference type="PIRSR" id="PIRSR623088-1"/>
    </source>
</evidence>
<evidence type="ECO:0000256" key="6">
    <source>
        <dbReference type="RuleBase" id="RU363067"/>
    </source>
</evidence>
<keyword evidence="2 6" id="KW-0378">Hydrolase</keyword>
<comment type="similarity">
    <text evidence="6">Belongs to the cyclic nucleotide phosphodiesterase family.</text>
</comment>
<dbReference type="PANTHER" id="PTHR11347">
    <property type="entry name" value="CYCLIC NUCLEOTIDE PHOSPHODIESTERASE"/>
    <property type="match status" value="1"/>
</dbReference>
<feature type="transmembrane region" description="Helical" evidence="8">
    <location>
        <begin position="308"/>
        <end position="327"/>
    </location>
</feature>
<feature type="region of interest" description="Disordered" evidence="7">
    <location>
        <begin position="504"/>
        <end position="542"/>
    </location>
</feature>
<feature type="binding site" evidence="5">
    <location>
        <position position="856"/>
    </location>
    <ligand>
        <name>Zn(2+)</name>
        <dbReference type="ChEBI" id="CHEBI:29105"/>
        <label>1</label>
    </ligand>
</feature>
<dbReference type="PRINTS" id="PR00387">
    <property type="entry name" value="PDIESTERASE1"/>
</dbReference>
<evidence type="ECO:0000256" key="2">
    <source>
        <dbReference type="ARBA" id="ARBA00022801"/>
    </source>
</evidence>
<dbReference type="InterPro" id="IPR023174">
    <property type="entry name" value="PDEase_CS"/>
</dbReference>
<organism evidence="10 11">
    <name type="scientific">Chytriomyces confervae</name>
    <dbReference type="NCBI Taxonomy" id="246404"/>
    <lineage>
        <taxon>Eukaryota</taxon>
        <taxon>Fungi</taxon>
        <taxon>Fungi incertae sedis</taxon>
        <taxon>Chytridiomycota</taxon>
        <taxon>Chytridiomycota incertae sedis</taxon>
        <taxon>Chytridiomycetes</taxon>
        <taxon>Chytridiales</taxon>
        <taxon>Chytriomycetaceae</taxon>
        <taxon>Chytriomyces</taxon>
    </lineage>
</organism>
<dbReference type="PROSITE" id="PS00126">
    <property type="entry name" value="PDEASE_I_1"/>
    <property type="match status" value="1"/>
</dbReference>
<feature type="region of interest" description="Disordered" evidence="7">
    <location>
        <begin position="1"/>
        <end position="72"/>
    </location>
</feature>
<feature type="transmembrane region" description="Helical" evidence="8">
    <location>
        <begin position="250"/>
        <end position="271"/>
    </location>
</feature>
<feature type="domain" description="PDEase" evidence="9">
    <location>
        <begin position="628"/>
        <end position="949"/>
    </location>
</feature>
<proteinExistence type="inferred from homology"/>
<feature type="active site" description="Proton donor" evidence="3">
    <location>
        <position position="704"/>
    </location>
</feature>
<dbReference type="PROSITE" id="PS51845">
    <property type="entry name" value="PDEASE_I_2"/>
    <property type="match status" value="1"/>
</dbReference>
<feature type="binding site" evidence="5">
    <location>
        <position position="708"/>
    </location>
    <ligand>
        <name>Zn(2+)</name>
        <dbReference type="ChEBI" id="CHEBI:29105"/>
        <label>1</label>
    </ligand>
</feature>
<accession>A0A507FPE4</accession>
<evidence type="ECO:0000256" key="4">
    <source>
        <dbReference type="PIRSR" id="PIRSR623088-2"/>
    </source>
</evidence>
<evidence type="ECO:0000256" key="8">
    <source>
        <dbReference type="SAM" id="Phobius"/>
    </source>
</evidence>
<name>A0A507FPE4_9FUNG</name>
<dbReference type="SMART" id="SM00471">
    <property type="entry name" value="HDc"/>
    <property type="match status" value="1"/>
</dbReference>
<dbReference type="SUPFAM" id="SSF109604">
    <property type="entry name" value="HD-domain/PDEase-like"/>
    <property type="match status" value="1"/>
</dbReference>
<feature type="region of interest" description="Disordered" evidence="7">
    <location>
        <begin position="598"/>
        <end position="619"/>
    </location>
</feature>
<dbReference type="EMBL" id="QEAP01000008">
    <property type="protein sequence ID" value="TPX78133.1"/>
    <property type="molecule type" value="Genomic_DNA"/>
</dbReference>
<feature type="compositionally biased region" description="Polar residues" evidence="7">
    <location>
        <begin position="560"/>
        <end position="569"/>
    </location>
</feature>
<sequence length="993" mass="110685">MHQSSNKDSPGAESRRASASDRRKSLDVRLVQPQVIGAISPPPPLRPVQSLHTKRENGGRNSLLATPPESNADMQKLRQSETSDMNMNRGSVIKSSHLAEVIATSKNTIKGRTPPDQSRQVLRTSSFAMSDKFYKTQSLSHSGTSFKGMTDDMDRSKSERVSAFTLTFVDPLYEGEYEKFYMAKTLSLWRFNLCVITTVLLCYYAYFFATGVQSEVVSAVDLSNMTCSWNFCSSCHPDTVCDTYDLTKDIIFLVVGILFPFLVALASSLLLKPALLIRLFHGISSFYFLTTSTVGIYLRFYVVQPNINVGNVSTLQIFLVTACITMLRLRFSYAAISGIISAFVFYGMFGHLSTSTVMELETIGSPMSFTSVTKNFVNLFLVTLVIIYCSRETETFTRYQFVYGLEMHKMNSKLTSQLKGLQKTFNNKAADFDSPLEKSVLILKSILADPGVSPAILVMLDQVVQLLGSTNILTPDLENQLTDFMDNEQEAWLFSEIAPRKRVGGALRKAGPGNNRRRSSVATGPSVKKETSNGDKDKLPSVEVDLGGTAATSSGPILISASSLSNSPKPASAPRITHEQHQTAESTLSPPNIIATKNSQRQQNSRVIRSSSNRTREAGPTMSFDQFNEIVTSPVMAPIIASVDVYNWKIFDFVDASESHPLCVLTGYLFERADLFSHFDIPYEKFWKFVATIEVAYHSDLPFHNAAHAADVLHCIAHLAQLDKISNIIGETELLCIYIAAIVHDVDHPGVNNNFLSTTYDVRAILYNDKSILENHHLATAFSLMSRTDLDFLGQLPRAEFKQIRETVIEMVLATDLSQHFGLLASFKNKIAQTFDPKECREDRVILLKILMKCADVSNPTKEWPIYFPWCERVQEEFMRQGDLEKSLNLPVSPFMDRENINVPSSQIGFMDYVLLPLFEAVNKYIEVPHILGSLQANREHWVKLRTCGVVHLAHVISPTEMEKREAATREAALAVTGLSTGGIKSSVTSLRQ</sequence>
<dbReference type="GO" id="GO:0004114">
    <property type="term" value="F:3',5'-cyclic-nucleotide phosphodiesterase activity"/>
    <property type="evidence" value="ECO:0007669"/>
    <property type="project" value="InterPro"/>
</dbReference>
<feature type="binding site" evidence="5">
    <location>
        <position position="745"/>
    </location>
    <ligand>
        <name>Zn(2+)</name>
        <dbReference type="ChEBI" id="CHEBI:29105"/>
        <label>1</label>
    </ligand>
</feature>
<evidence type="ECO:0000259" key="9">
    <source>
        <dbReference type="PROSITE" id="PS51845"/>
    </source>
</evidence>
<dbReference type="Gene3D" id="1.10.1300.10">
    <property type="entry name" value="3'5'-cyclic nucleotide phosphodiesterase, catalytic domain"/>
    <property type="match status" value="1"/>
</dbReference>